<reference evidence="11 12" key="1">
    <citation type="submission" date="2025-05" db="UniProtKB">
        <authorList>
            <consortium name="RefSeq"/>
        </authorList>
    </citation>
    <scope>NUCLEOTIDE SEQUENCE [LARGE SCALE GENOMIC DNA]</scope>
</reference>
<evidence type="ECO:0000256" key="5">
    <source>
        <dbReference type="ARBA" id="ARBA00023136"/>
    </source>
</evidence>
<dbReference type="InterPro" id="IPR017452">
    <property type="entry name" value="GPCR_Rhodpsn_7TM"/>
</dbReference>
<feature type="transmembrane region" description="Helical" evidence="9">
    <location>
        <begin position="16"/>
        <end position="40"/>
    </location>
</feature>
<sequence length="350" mass="40505">MNSTNHTECQLAPADVLLIVGCITIIVVGVVGNILVLIIFRSRWKRGSTTELLICYLAVFDLLSSFFAPLIFMYWILVCWSRWDFGWFGCKLFPYIFRVFTAVSTGIILIMAIDRCQLIVFPLKGKLKRKTIHFSILVTVVVSLLWESYYANALYIRHNRLTDVCTVVPANTPSYAYPLILLTILKIVILLIVLLSSSCLVITKIQRRNQLMLSQKCFPKKPIKNQKTMRMIIIIAIVFVLTVAPRDILHLLFTWSWLGDKMVFQNRILIDRLNNWFRLLQVSNGIYNVFIYANLHAKFSKNLKQYLPCRFVSVAPEKRKSLALDSESTKIEVLMEKKIDNEIEVLMDKR</sequence>
<evidence type="ECO:0000256" key="8">
    <source>
        <dbReference type="RuleBase" id="RU000688"/>
    </source>
</evidence>
<accession>A0ABM4B4H0</accession>
<dbReference type="RefSeq" id="XP_065643734.1">
    <property type="nucleotide sequence ID" value="XM_065787662.1"/>
</dbReference>
<feature type="transmembrane region" description="Helical" evidence="9">
    <location>
        <begin position="52"/>
        <end position="75"/>
    </location>
</feature>
<evidence type="ECO:0000256" key="6">
    <source>
        <dbReference type="ARBA" id="ARBA00023170"/>
    </source>
</evidence>
<evidence type="ECO:0000313" key="13">
    <source>
        <dbReference type="RefSeq" id="XP_065643735.1"/>
    </source>
</evidence>
<evidence type="ECO:0000256" key="3">
    <source>
        <dbReference type="ARBA" id="ARBA00022989"/>
    </source>
</evidence>
<evidence type="ECO:0000313" key="12">
    <source>
        <dbReference type="RefSeq" id="XP_065643734.1"/>
    </source>
</evidence>
<dbReference type="RefSeq" id="XP_065643735.1">
    <property type="nucleotide sequence ID" value="XM_065787663.1"/>
</dbReference>
<dbReference type="Gene3D" id="1.20.1070.10">
    <property type="entry name" value="Rhodopsin 7-helix transmembrane proteins"/>
    <property type="match status" value="1"/>
</dbReference>
<feature type="transmembrane region" description="Helical" evidence="9">
    <location>
        <begin position="276"/>
        <end position="295"/>
    </location>
</feature>
<organism evidence="11 13">
    <name type="scientific">Hydra vulgaris</name>
    <name type="common">Hydra</name>
    <name type="synonym">Hydra attenuata</name>
    <dbReference type="NCBI Taxonomy" id="6087"/>
    <lineage>
        <taxon>Eukaryota</taxon>
        <taxon>Metazoa</taxon>
        <taxon>Cnidaria</taxon>
        <taxon>Hydrozoa</taxon>
        <taxon>Hydroidolina</taxon>
        <taxon>Anthoathecata</taxon>
        <taxon>Aplanulata</taxon>
        <taxon>Hydridae</taxon>
        <taxon>Hydra</taxon>
    </lineage>
</organism>
<dbReference type="InterPro" id="IPR000276">
    <property type="entry name" value="GPCR_Rhodpsn"/>
</dbReference>
<evidence type="ECO:0000256" key="2">
    <source>
        <dbReference type="ARBA" id="ARBA00022692"/>
    </source>
</evidence>
<dbReference type="PANTHER" id="PTHR45695">
    <property type="entry name" value="LEUCOKININ RECEPTOR-RELATED"/>
    <property type="match status" value="1"/>
</dbReference>
<evidence type="ECO:0000259" key="10">
    <source>
        <dbReference type="PROSITE" id="PS50262"/>
    </source>
</evidence>
<dbReference type="PROSITE" id="PS00237">
    <property type="entry name" value="G_PROTEIN_RECEP_F1_1"/>
    <property type="match status" value="1"/>
</dbReference>
<evidence type="ECO:0000256" key="4">
    <source>
        <dbReference type="ARBA" id="ARBA00023040"/>
    </source>
</evidence>
<keyword evidence="2 8" id="KW-0812">Transmembrane</keyword>
<dbReference type="Pfam" id="PF00001">
    <property type="entry name" value="7tm_1"/>
    <property type="match status" value="1"/>
</dbReference>
<dbReference type="RefSeq" id="XP_065643737.1">
    <property type="nucleotide sequence ID" value="XM_065787665.1"/>
</dbReference>
<keyword evidence="5 9" id="KW-0472">Membrane</keyword>
<protein>
    <submittedName>
        <fullName evidence="12 13">Melanopsin-A</fullName>
    </submittedName>
</protein>
<feature type="transmembrane region" description="Helical" evidence="9">
    <location>
        <begin position="231"/>
        <end position="256"/>
    </location>
</feature>
<keyword evidence="6 8" id="KW-0675">Receptor</keyword>
<keyword evidence="7 8" id="KW-0807">Transducer</keyword>
<evidence type="ECO:0000313" key="14">
    <source>
        <dbReference type="RefSeq" id="XP_065643736.1"/>
    </source>
</evidence>
<keyword evidence="3 9" id="KW-1133">Transmembrane helix</keyword>
<dbReference type="RefSeq" id="XP_065643736.1">
    <property type="nucleotide sequence ID" value="XM_065787664.1"/>
</dbReference>
<feature type="domain" description="G-protein coupled receptors family 1 profile" evidence="10">
    <location>
        <begin position="32"/>
        <end position="292"/>
    </location>
</feature>
<dbReference type="PRINTS" id="PR00237">
    <property type="entry name" value="GPCRRHODOPSN"/>
</dbReference>
<keyword evidence="4 8" id="KW-0297">G-protein coupled receptor</keyword>
<dbReference type="PROSITE" id="PS50262">
    <property type="entry name" value="G_PROTEIN_RECEP_F1_2"/>
    <property type="match status" value="1"/>
</dbReference>
<dbReference type="CDD" id="cd00637">
    <property type="entry name" value="7tm_classA_rhodopsin-like"/>
    <property type="match status" value="1"/>
</dbReference>
<dbReference type="PANTHER" id="PTHR45695:SF9">
    <property type="entry name" value="LEUCOKININ RECEPTOR"/>
    <property type="match status" value="1"/>
</dbReference>
<evidence type="ECO:0000256" key="1">
    <source>
        <dbReference type="ARBA" id="ARBA00004141"/>
    </source>
</evidence>
<dbReference type="SUPFAM" id="SSF81321">
    <property type="entry name" value="Family A G protein-coupled receptor-like"/>
    <property type="match status" value="1"/>
</dbReference>
<comment type="subcellular location">
    <subcellularLocation>
        <location evidence="1">Membrane</location>
        <topology evidence="1">Multi-pass membrane protein</topology>
    </subcellularLocation>
</comment>
<evidence type="ECO:0000256" key="7">
    <source>
        <dbReference type="ARBA" id="ARBA00023224"/>
    </source>
</evidence>
<proteinExistence type="inferred from homology"/>
<evidence type="ECO:0000313" key="15">
    <source>
        <dbReference type="RefSeq" id="XP_065643737.1"/>
    </source>
</evidence>
<keyword evidence="11" id="KW-1185">Reference proteome</keyword>
<feature type="transmembrane region" description="Helical" evidence="9">
    <location>
        <begin position="134"/>
        <end position="155"/>
    </location>
</feature>
<feature type="transmembrane region" description="Helical" evidence="9">
    <location>
        <begin position="175"/>
        <end position="202"/>
    </location>
</feature>
<comment type="similarity">
    <text evidence="8">Belongs to the G-protein coupled receptor 1 family.</text>
</comment>
<name>A0ABM4B4H0_HYDVU</name>
<evidence type="ECO:0000256" key="9">
    <source>
        <dbReference type="SAM" id="Phobius"/>
    </source>
</evidence>
<evidence type="ECO:0000313" key="11">
    <source>
        <dbReference type="Proteomes" id="UP001652625"/>
    </source>
</evidence>
<feature type="transmembrane region" description="Helical" evidence="9">
    <location>
        <begin position="95"/>
        <end position="113"/>
    </location>
</feature>
<dbReference type="GeneID" id="105845550"/>
<dbReference type="Proteomes" id="UP001652625">
    <property type="component" value="Chromosome 01"/>
</dbReference>
<gene>
    <name evidence="12 13 14 15" type="primary">LOC105845550</name>
</gene>